<dbReference type="Proteomes" id="UP000198775">
    <property type="component" value="Unassembled WGS sequence"/>
</dbReference>
<dbReference type="EMBL" id="FOCX01000014">
    <property type="protein sequence ID" value="SEO55327.1"/>
    <property type="molecule type" value="Genomic_DNA"/>
</dbReference>
<protein>
    <submittedName>
        <fullName evidence="1">Uncharacterized protein</fullName>
    </submittedName>
</protein>
<organism evidence="1 2">
    <name type="scientific">Halorientalis persicus</name>
    <dbReference type="NCBI Taxonomy" id="1367881"/>
    <lineage>
        <taxon>Archaea</taxon>
        <taxon>Methanobacteriati</taxon>
        <taxon>Methanobacteriota</taxon>
        <taxon>Stenosarchaea group</taxon>
        <taxon>Halobacteria</taxon>
        <taxon>Halobacteriales</taxon>
        <taxon>Haloarculaceae</taxon>
        <taxon>Halorientalis</taxon>
    </lineage>
</organism>
<evidence type="ECO:0000313" key="2">
    <source>
        <dbReference type="Proteomes" id="UP000198775"/>
    </source>
</evidence>
<keyword evidence="2" id="KW-1185">Reference proteome</keyword>
<accession>A0A1H8QMZ0</accession>
<reference evidence="2" key="1">
    <citation type="submission" date="2016-10" db="EMBL/GenBank/DDBJ databases">
        <authorList>
            <person name="Varghese N."/>
            <person name="Submissions S."/>
        </authorList>
    </citation>
    <scope>NUCLEOTIDE SEQUENCE [LARGE SCALE GENOMIC DNA]</scope>
    <source>
        <strain evidence="2">IBRC-M 10043</strain>
    </source>
</reference>
<gene>
    <name evidence="1" type="ORF">SAMN05216388_101447</name>
</gene>
<sequence>MAPVEDRSVDVDEISPDAWRLLRTAAGYEQRGVEREVDDLMQAHVSMLESGSRGLSPSRRRALLDLYAAELTDEQIRALVDHF</sequence>
<dbReference type="OrthoDB" id="291667at2157"/>
<proteinExistence type="predicted"/>
<name>A0A1H8QMZ0_9EURY</name>
<dbReference type="AlphaFoldDB" id="A0A1H8QMZ0"/>
<dbReference type="RefSeq" id="WP_092661507.1">
    <property type="nucleotide sequence ID" value="NZ_FOCX01000014.1"/>
</dbReference>
<evidence type="ECO:0000313" key="1">
    <source>
        <dbReference type="EMBL" id="SEO55327.1"/>
    </source>
</evidence>